<dbReference type="Pfam" id="PF05368">
    <property type="entry name" value="NmrA"/>
    <property type="match status" value="1"/>
</dbReference>
<dbReference type="InterPro" id="IPR008030">
    <property type="entry name" value="NmrA-like"/>
</dbReference>
<feature type="domain" description="NmrA-like" evidence="1">
    <location>
        <begin position="10"/>
        <end position="227"/>
    </location>
</feature>
<name>A0A921MFW9_9MICO</name>
<dbReference type="PANTHER" id="PTHR47129:SF1">
    <property type="entry name" value="NMRA-LIKE DOMAIN-CONTAINING PROTEIN"/>
    <property type="match status" value="1"/>
</dbReference>
<dbReference type="InterPro" id="IPR052718">
    <property type="entry name" value="NmrA-type_oxidoreductase"/>
</dbReference>
<dbReference type="EMBL" id="DYUK01000312">
    <property type="protein sequence ID" value="HJG81405.1"/>
    <property type="molecule type" value="Genomic_DNA"/>
</dbReference>
<comment type="caution">
    <text evidence="2">The sequence shown here is derived from an EMBL/GenBank/DDBJ whole genome shotgun (WGS) entry which is preliminary data.</text>
</comment>
<reference evidence="2" key="1">
    <citation type="journal article" date="2021" name="PeerJ">
        <title>Extensive microbial diversity within the chicken gut microbiome revealed by metagenomics and culture.</title>
        <authorList>
            <person name="Gilroy R."/>
            <person name="Ravi A."/>
            <person name="Getino M."/>
            <person name="Pursley I."/>
            <person name="Horton D.L."/>
            <person name="Alikhan N.F."/>
            <person name="Baker D."/>
            <person name="Gharbi K."/>
            <person name="Hall N."/>
            <person name="Watson M."/>
            <person name="Adriaenssens E.M."/>
            <person name="Foster-Nyarko E."/>
            <person name="Jarju S."/>
            <person name="Secka A."/>
            <person name="Antonio M."/>
            <person name="Oren A."/>
            <person name="Chaudhuri R.R."/>
            <person name="La Ragione R."/>
            <person name="Hildebrand F."/>
            <person name="Pallen M.J."/>
        </authorList>
    </citation>
    <scope>NUCLEOTIDE SEQUENCE</scope>
    <source>
        <strain evidence="2">ChiGjej5B5-7349</strain>
    </source>
</reference>
<dbReference type="AlphaFoldDB" id="A0A921MFW9"/>
<evidence type="ECO:0000313" key="2">
    <source>
        <dbReference type="EMBL" id="HJG81405.1"/>
    </source>
</evidence>
<protein>
    <submittedName>
        <fullName evidence="2">SDR family oxidoreductase</fullName>
    </submittedName>
</protein>
<accession>A0A921MFW9</accession>
<dbReference type="InterPro" id="IPR036291">
    <property type="entry name" value="NAD(P)-bd_dom_sf"/>
</dbReference>
<dbReference type="CDD" id="cd05269">
    <property type="entry name" value="TMR_SDR_a"/>
    <property type="match status" value="1"/>
</dbReference>
<dbReference type="Gene3D" id="3.40.50.720">
    <property type="entry name" value="NAD(P)-binding Rossmann-like Domain"/>
    <property type="match status" value="1"/>
</dbReference>
<evidence type="ECO:0000259" key="1">
    <source>
        <dbReference type="Pfam" id="PF05368"/>
    </source>
</evidence>
<dbReference type="SUPFAM" id="SSF51735">
    <property type="entry name" value="NAD(P)-binding Rossmann-fold domains"/>
    <property type="match status" value="1"/>
</dbReference>
<dbReference type="Gene3D" id="3.90.25.10">
    <property type="entry name" value="UDP-galactose 4-epimerase, domain 1"/>
    <property type="match status" value="1"/>
</dbReference>
<proteinExistence type="predicted"/>
<organism evidence="2 3">
    <name type="scientific">Brevibacterium senegalense</name>
    <dbReference type="NCBI Taxonomy" id="1033736"/>
    <lineage>
        <taxon>Bacteria</taxon>
        <taxon>Bacillati</taxon>
        <taxon>Actinomycetota</taxon>
        <taxon>Actinomycetes</taxon>
        <taxon>Micrococcales</taxon>
        <taxon>Brevibacteriaceae</taxon>
        <taxon>Brevibacterium</taxon>
    </lineage>
</organism>
<reference evidence="2" key="2">
    <citation type="submission" date="2021-09" db="EMBL/GenBank/DDBJ databases">
        <authorList>
            <person name="Gilroy R."/>
        </authorList>
    </citation>
    <scope>NUCLEOTIDE SEQUENCE</scope>
    <source>
        <strain evidence="2">ChiGjej5B5-7349</strain>
    </source>
</reference>
<sequence>LARDVAAGDIVAIVRTASKAADLADRGITVAEAAYEDTAALTSALQDVDRLVLVSGSEVGRRLAQHTSILDAAKAAGVGFIAYTSLVNADSSELSLAPEHRETEALLASSGIDHVLLRNGWYWENFASNVDAARATGHVFGAAGEGRVNGAARRDYAEAAALVVTTDGHAGKTYELGGQPSLTYPEIAQAVGTVIGAEVSYVNQSVEEYQQTLEGAGLPAEVAQMIAGWDVAIAGGALETASTDLEDLIGRPATSLAEALAA</sequence>
<feature type="non-terminal residue" evidence="2">
    <location>
        <position position="1"/>
    </location>
</feature>
<evidence type="ECO:0000313" key="3">
    <source>
        <dbReference type="Proteomes" id="UP000784435"/>
    </source>
</evidence>
<gene>
    <name evidence="2" type="ORF">K8V08_13455</name>
</gene>
<dbReference type="PANTHER" id="PTHR47129">
    <property type="entry name" value="QUINONE OXIDOREDUCTASE 2"/>
    <property type="match status" value="1"/>
</dbReference>
<dbReference type="Proteomes" id="UP000784435">
    <property type="component" value="Unassembled WGS sequence"/>
</dbReference>